<keyword evidence="8" id="KW-0464">Manganese</keyword>
<comment type="similarity">
    <text evidence="1 8">Belongs to the SELO family.</text>
</comment>
<evidence type="ECO:0000256" key="3">
    <source>
        <dbReference type="ARBA" id="ARBA00022695"/>
    </source>
</evidence>
<dbReference type="EC" id="2.7.7.108" evidence="8"/>
<comment type="catalytic activity">
    <reaction evidence="8">
        <text>L-seryl-[protein] + ATP = 3-O-(5'-adenylyl)-L-seryl-[protein] + diphosphate</text>
        <dbReference type="Rhea" id="RHEA:58120"/>
        <dbReference type="Rhea" id="RHEA-COMP:9863"/>
        <dbReference type="Rhea" id="RHEA-COMP:15073"/>
        <dbReference type="ChEBI" id="CHEBI:29999"/>
        <dbReference type="ChEBI" id="CHEBI:30616"/>
        <dbReference type="ChEBI" id="CHEBI:33019"/>
        <dbReference type="ChEBI" id="CHEBI:142516"/>
        <dbReference type="EC" id="2.7.7.108"/>
    </reaction>
</comment>
<comment type="catalytic activity">
    <reaction evidence="8">
        <text>L-tyrosyl-[protein] + ATP = O-(5'-adenylyl)-L-tyrosyl-[protein] + diphosphate</text>
        <dbReference type="Rhea" id="RHEA:54288"/>
        <dbReference type="Rhea" id="RHEA-COMP:10136"/>
        <dbReference type="Rhea" id="RHEA-COMP:13846"/>
        <dbReference type="ChEBI" id="CHEBI:30616"/>
        <dbReference type="ChEBI" id="CHEBI:33019"/>
        <dbReference type="ChEBI" id="CHEBI:46858"/>
        <dbReference type="ChEBI" id="CHEBI:83624"/>
        <dbReference type="EC" id="2.7.7.108"/>
    </reaction>
</comment>
<dbReference type="STRING" id="686340.Metal_3699"/>
<dbReference type="AlphaFoldDB" id="H8GHM6"/>
<comment type="catalytic activity">
    <reaction evidence="8">
        <text>L-seryl-[protein] + UTP = O-(5'-uridylyl)-L-seryl-[protein] + diphosphate</text>
        <dbReference type="Rhea" id="RHEA:64604"/>
        <dbReference type="Rhea" id="RHEA-COMP:9863"/>
        <dbReference type="Rhea" id="RHEA-COMP:16635"/>
        <dbReference type="ChEBI" id="CHEBI:29999"/>
        <dbReference type="ChEBI" id="CHEBI:33019"/>
        <dbReference type="ChEBI" id="CHEBI:46398"/>
        <dbReference type="ChEBI" id="CHEBI:156051"/>
    </reaction>
</comment>
<dbReference type="Proteomes" id="UP000005090">
    <property type="component" value="Chromosome"/>
</dbReference>
<evidence type="ECO:0000256" key="7">
    <source>
        <dbReference type="ARBA" id="ARBA00022842"/>
    </source>
</evidence>
<evidence type="ECO:0000256" key="1">
    <source>
        <dbReference type="ARBA" id="ARBA00009747"/>
    </source>
</evidence>
<dbReference type="GO" id="GO:0000287">
    <property type="term" value="F:magnesium ion binding"/>
    <property type="evidence" value="ECO:0007669"/>
    <property type="project" value="UniProtKB-UniRule"/>
</dbReference>
<dbReference type="RefSeq" id="WP_005374644.1">
    <property type="nucleotide sequence ID" value="NZ_CM001475.1"/>
</dbReference>
<keyword evidence="10" id="KW-1185">Reference proteome</keyword>
<organism evidence="9 10">
    <name type="scientific">Methylomicrobium album BG8</name>
    <dbReference type="NCBI Taxonomy" id="686340"/>
    <lineage>
        <taxon>Bacteria</taxon>
        <taxon>Pseudomonadati</taxon>
        <taxon>Pseudomonadota</taxon>
        <taxon>Gammaproteobacteria</taxon>
        <taxon>Methylococcales</taxon>
        <taxon>Methylococcaceae</taxon>
        <taxon>Methylomicrobium</taxon>
    </lineage>
</organism>
<dbReference type="PANTHER" id="PTHR32057">
    <property type="entry name" value="PROTEIN ADENYLYLTRANSFERASE SELO, MITOCHONDRIAL"/>
    <property type="match status" value="1"/>
</dbReference>
<dbReference type="EC" id="2.7.7.-" evidence="8"/>
<comment type="function">
    <text evidence="8">Nucleotidyltransferase involved in the post-translational modification of proteins. It can catalyze the addition of adenosine monophosphate (AMP) or uridine monophosphate (UMP) to a protein, resulting in modifications known as AMPylation and UMPylation.</text>
</comment>
<feature type="binding site" evidence="8">
    <location>
        <position position="281"/>
    </location>
    <ligand>
        <name>Mg(2+)</name>
        <dbReference type="ChEBI" id="CHEBI:18420"/>
    </ligand>
</feature>
<keyword evidence="4 8" id="KW-0479">Metal-binding</keyword>
<comment type="catalytic activity">
    <reaction evidence="8">
        <text>L-histidyl-[protein] + UTP = N(tele)-(5'-uridylyl)-L-histidyl-[protein] + diphosphate</text>
        <dbReference type="Rhea" id="RHEA:83891"/>
        <dbReference type="Rhea" id="RHEA-COMP:9745"/>
        <dbReference type="Rhea" id="RHEA-COMP:20239"/>
        <dbReference type="ChEBI" id="CHEBI:29979"/>
        <dbReference type="ChEBI" id="CHEBI:33019"/>
        <dbReference type="ChEBI" id="CHEBI:46398"/>
        <dbReference type="ChEBI" id="CHEBI:233474"/>
    </reaction>
</comment>
<feature type="binding site" evidence="8">
    <location>
        <position position="133"/>
    </location>
    <ligand>
        <name>ATP</name>
        <dbReference type="ChEBI" id="CHEBI:30616"/>
    </ligand>
</feature>
<feature type="binding site" evidence="8">
    <location>
        <position position="112"/>
    </location>
    <ligand>
        <name>ATP</name>
        <dbReference type="ChEBI" id="CHEBI:30616"/>
    </ligand>
</feature>
<feature type="binding site" evidence="8">
    <location>
        <position position="145"/>
    </location>
    <ligand>
        <name>ATP</name>
        <dbReference type="ChEBI" id="CHEBI:30616"/>
    </ligand>
</feature>
<comment type="catalytic activity">
    <reaction evidence="8">
        <text>L-threonyl-[protein] + ATP = 3-O-(5'-adenylyl)-L-threonyl-[protein] + diphosphate</text>
        <dbReference type="Rhea" id="RHEA:54292"/>
        <dbReference type="Rhea" id="RHEA-COMP:11060"/>
        <dbReference type="Rhea" id="RHEA-COMP:13847"/>
        <dbReference type="ChEBI" id="CHEBI:30013"/>
        <dbReference type="ChEBI" id="CHEBI:30616"/>
        <dbReference type="ChEBI" id="CHEBI:33019"/>
        <dbReference type="ChEBI" id="CHEBI:138113"/>
        <dbReference type="EC" id="2.7.7.108"/>
    </reaction>
</comment>
<dbReference type="eggNOG" id="COG0397">
    <property type="taxonomic scope" value="Bacteria"/>
</dbReference>
<name>H8GHM6_METAL</name>
<dbReference type="GO" id="GO:0030145">
    <property type="term" value="F:manganese ion binding"/>
    <property type="evidence" value="ECO:0007669"/>
    <property type="project" value="UniProtKB-UniRule"/>
</dbReference>
<evidence type="ECO:0000256" key="5">
    <source>
        <dbReference type="ARBA" id="ARBA00022741"/>
    </source>
</evidence>
<gene>
    <name evidence="8" type="primary">ydiU</name>
    <name evidence="8" type="synonym">selO</name>
    <name evidence="9" type="ORF">Metal_3699</name>
</gene>
<keyword evidence="3 8" id="KW-0548">Nucleotidyltransferase</keyword>
<evidence type="ECO:0000256" key="4">
    <source>
        <dbReference type="ARBA" id="ARBA00022723"/>
    </source>
</evidence>
<keyword evidence="2 8" id="KW-0808">Transferase</keyword>
<dbReference type="InterPro" id="IPR003846">
    <property type="entry name" value="SelO"/>
</dbReference>
<dbReference type="PANTHER" id="PTHR32057:SF14">
    <property type="entry name" value="PROTEIN ADENYLYLTRANSFERASE SELO, MITOCHONDRIAL"/>
    <property type="match status" value="1"/>
</dbReference>
<evidence type="ECO:0000256" key="2">
    <source>
        <dbReference type="ARBA" id="ARBA00022679"/>
    </source>
</evidence>
<feature type="binding site" evidence="8">
    <location>
        <position position="113"/>
    </location>
    <ligand>
        <name>ATP</name>
        <dbReference type="ChEBI" id="CHEBI:30616"/>
    </ligand>
</feature>
<evidence type="ECO:0000256" key="8">
    <source>
        <dbReference type="HAMAP-Rule" id="MF_00692"/>
    </source>
</evidence>
<feature type="binding site" evidence="8">
    <location>
        <position position="210"/>
    </location>
    <ligand>
        <name>ATP</name>
        <dbReference type="ChEBI" id="CHEBI:30616"/>
    </ligand>
</feature>
<evidence type="ECO:0000256" key="6">
    <source>
        <dbReference type="ARBA" id="ARBA00022840"/>
    </source>
</evidence>
<dbReference type="HAMAP" id="MF_00692">
    <property type="entry name" value="SelO"/>
    <property type="match status" value="1"/>
</dbReference>
<feature type="active site" description="Proton acceptor" evidence="8">
    <location>
        <position position="280"/>
    </location>
</feature>
<feature type="binding site" evidence="8">
    <location>
        <position position="290"/>
    </location>
    <ligand>
        <name>ATP</name>
        <dbReference type="ChEBI" id="CHEBI:30616"/>
    </ligand>
</feature>
<proteinExistence type="inferred from homology"/>
<reference evidence="9 10" key="1">
    <citation type="journal article" date="2013" name="Genome Announc.">
        <title>Genome Sequence of the Obligate Gammaproteobacterial Methanotroph Methylomicrobium album Strain BG8.</title>
        <authorList>
            <person name="Kits K.D."/>
            <person name="Kalyuzhnaya M.G."/>
            <person name="Klotz M.G."/>
            <person name="Jetten M.S."/>
            <person name="Op den Camp H.J."/>
            <person name="Vuilleumier S."/>
            <person name="Bringel F."/>
            <person name="Dispirito A.A."/>
            <person name="Murrell J.C."/>
            <person name="Bruce D."/>
            <person name="Cheng J.F."/>
            <person name="Copeland A."/>
            <person name="Goodwin L."/>
            <person name="Hauser L."/>
            <person name="Lajus A."/>
            <person name="Land M.L."/>
            <person name="Lapidus A."/>
            <person name="Lucas S."/>
            <person name="Medigue C."/>
            <person name="Pitluck S."/>
            <person name="Woyke T."/>
            <person name="Zeytun A."/>
            <person name="Stein L.Y."/>
        </authorList>
    </citation>
    <scope>NUCLEOTIDE SEQUENCE [LARGE SCALE GENOMIC DNA]</scope>
    <source>
        <strain evidence="9 10">BG8</strain>
    </source>
</reference>
<dbReference type="Pfam" id="PF02696">
    <property type="entry name" value="SelO"/>
    <property type="match status" value="1"/>
</dbReference>
<sequence length="537" mass="61311">MNLSPQLASLDDLVFDNRFIRELPGDPETANFRRQVADACYSRVNPAKVAAPQWVAYSREVADLLDLSRELCASEDFTQVFAGNRLARGMEPFAMCYGGHQFGFWAGQLGDGRAINLGEVVNRHGERWVLQLKGAGPTPYSRNADGLAVLRSSIREFLCSEAMHHLGVPTTRALSVVLTGERVIRDMFYDGNPRSEPGAIVCRVSPSFIRFGNFQILAARGETELLRRFVDYTIRVDFPHLGEPSPAVYADWFQEICRKTAEMIVHWQRVGFVHGVMNTDNMSILGLTIDYGPYGWLDNYDPHWTPNTTDAEQRRYRFGQQPQIAYWNLGQLANALFPVFGEAEPLQAGMSAYAETFDREWQRMMAGKLGIADDRPATDEDLIIELLVLLQKAETDMTLFFRRLASLDTGGDRPDWKTRIAARLEDCYYRPEQLSADYLERRDAWLGRYHERLRQGGLPDVERRRRMYAVNPKYVLRNYLSQLAIDRAEQGDFSTVDELLDLCRRPYDEQPGKEHYAAKRPDWARSRPGCSMLSCSS</sequence>
<feature type="binding site" evidence="8">
    <location>
        <position position="146"/>
    </location>
    <ligand>
        <name>ATP</name>
        <dbReference type="ChEBI" id="CHEBI:30616"/>
    </ligand>
</feature>
<evidence type="ECO:0000313" key="9">
    <source>
        <dbReference type="EMBL" id="EIC31344.1"/>
    </source>
</evidence>
<dbReference type="EMBL" id="CM001475">
    <property type="protein sequence ID" value="EIC31344.1"/>
    <property type="molecule type" value="Genomic_DNA"/>
</dbReference>
<comment type="cofactor">
    <cofactor evidence="8">
        <name>Mg(2+)</name>
        <dbReference type="ChEBI" id="CHEBI:18420"/>
    </cofactor>
    <cofactor evidence="8">
        <name>Mn(2+)</name>
        <dbReference type="ChEBI" id="CHEBI:29035"/>
    </cofactor>
</comment>
<feature type="binding site" evidence="8">
    <location>
        <position position="110"/>
    </location>
    <ligand>
        <name>ATP</name>
        <dbReference type="ChEBI" id="CHEBI:30616"/>
    </ligand>
</feature>
<feature type="binding site" evidence="8">
    <location>
        <position position="290"/>
    </location>
    <ligand>
        <name>Mg(2+)</name>
        <dbReference type="ChEBI" id="CHEBI:18420"/>
    </ligand>
</feature>
<comment type="catalytic activity">
    <reaction evidence="8">
        <text>L-tyrosyl-[protein] + UTP = O-(5'-uridylyl)-L-tyrosyl-[protein] + diphosphate</text>
        <dbReference type="Rhea" id="RHEA:83887"/>
        <dbReference type="Rhea" id="RHEA-COMP:10136"/>
        <dbReference type="Rhea" id="RHEA-COMP:20238"/>
        <dbReference type="ChEBI" id="CHEBI:33019"/>
        <dbReference type="ChEBI" id="CHEBI:46398"/>
        <dbReference type="ChEBI" id="CHEBI:46858"/>
        <dbReference type="ChEBI" id="CHEBI:90602"/>
    </reaction>
</comment>
<accession>H8GHM6</accession>
<evidence type="ECO:0000313" key="10">
    <source>
        <dbReference type="Proteomes" id="UP000005090"/>
    </source>
</evidence>
<feature type="binding site" evidence="8">
    <location>
        <position position="203"/>
    </location>
    <ligand>
        <name>ATP</name>
        <dbReference type="ChEBI" id="CHEBI:30616"/>
    </ligand>
</feature>
<keyword evidence="5 8" id="KW-0547">Nucleotide-binding</keyword>
<keyword evidence="6 8" id="KW-0067">ATP-binding</keyword>
<dbReference type="HOGENOM" id="CLU_010245_4_0_6"/>
<dbReference type="GO" id="GO:0070733">
    <property type="term" value="F:AMPylase activity"/>
    <property type="evidence" value="ECO:0007669"/>
    <property type="project" value="UniProtKB-EC"/>
</dbReference>
<keyword evidence="7 8" id="KW-0460">Magnesium</keyword>
<dbReference type="GO" id="GO:0005524">
    <property type="term" value="F:ATP binding"/>
    <property type="evidence" value="ECO:0007669"/>
    <property type="project" value="UniProtKB-UniRule"/>
</dbReference>
<dbReference type="NCBIfam" id="NF000658">
    <property type="entry name" value="PRK00029.1"/>
    <property type="match status" value="1"/>
</dbReference>
<protein>
    <recommendedName>
        <fullName evidence="8">Protein nucleotidyltransferase YdiU</fullName>
        <ecNumber evidence="8">2.7.7.-</ecNumber>
    </recommendedName>
    <alternativeName>
        <fullName evidence="8">Protein adenylyltransferase YdiU</fullName>
        <ecNumber evidence="8">2.7.7.108</ecNumber>
    </alternativeName>
    <alternativeName>
        <fullName evidence="8">Protein uridylyltransferase YdiU</fullName>
        <ecNumber evidence="8">2.7.7.-</ecNumber>
    </alternativeName>
</protein>